<reference evidence="6 9" key="2">
    <citation type="submission" date="2022-05" db="EMBL/GenBank/DDBJ databases">
        <title>Genome Sequencing of Bee-Associated Microbes.</title>
        <authorList>
            <person name="Dunlap C."/>
        </authorList>
    </citation>
    <scope>NUCLEOTIDE SEQUENCE [LARGE SCALE GENOMIC DNA]</scope>
    <source>
        <strain evidence="6 9">NRRL B-23120</strain>
    </source>
</reference>
<evidence type="ECO:0000313" key="9">
    <source>
        <dbReference type="Proteomes" id="UP001527202"/>
    </source>
</evidence>
<feature type="binding site" description="in other chain" evidence="4">
    <location>
        <position position="24"/>
    </location>
    <ligand>
        <name>phosphate</name>
        <dbReference type="ChEBI" id="CHEBI:43474"/>
        <note>ligand shared between dimeric partners</note>
    </ligand>
</feature>
<reference evidence="7 8" key="1">
    <citation type="submission" date="2018-01" db="EMBL/GenBank/DDBJ databases">
        <title>The whole genome sequencing and assembly of Paenibacillus chitinolyticus KCCM 41400 strain.</title>
        <authorList>
            <person name="Kim J.-Y."/>
            <person name="Park M.-K."/>
            <person name="Lee Y.-J."/>
            <person name="Yi H."/>
            <person name="Bahn Y.-S."/>
            <person name="Kim J.F."/>
            <person name="Lee D.-W."/>
        </authorList>
    </citation>
    <scope>NUCLEOTIDE SEQUENCE [LARGE SCALE GENOMIC DNA]</scope>
    <source>
        <strain evidence="7 8">KCCM 41400</strain>
    </source>
</reference>
<evidence type="ECO:0000256" key="4">
    <source>
        <dbReference type="HAMAP-Rule" id="MF_01627"/>
    </source>
</evidence>
<evidence type="ECO:0000259" key="5">
    <source>
        <dbReference type="Pfam" id="PF01048"/>
    </source>
</evidence>
<evidence type="ECO:0000313" key="7">
    <source>
        <dbReference type="EMBL" id="QAV21030.1"/>
    </source>
</evidence>
<evidence type="ECO:0000256" key="3">
    <source>
        <dbReference type="ARBA" id="ARBA00048447"/>
    </source>
</evidence>
<dbReference type="GeneID" id="95378346"/>
<dbReference type="SUPFAM" id="SSF53167">
    <property type="entry name" value="Purine and uridine phosphorylases"/>
    <property type="match status" value="1"/>
</dbReference>
<dbReference type="InterPro" id="IPR004402">
    <property type="entry name" value="DeoD-type"/>
</dbReference>
<name>A0A410X334_9BACL</name>
<dbReference type="GO" id="GO:0005829">
    <property type="term" value="C:cytosol"/>
    <property type="evidence" value="ECO:0007669"/>
    <property type="project" value="TreeGrafter"/>
</dbReference>
<accession>A0A410X334</accession>
<dbReference type="InterPro" id="IPR035994">
    <property type="entry name" value="Nucleoside_phosphorylase_sf"/>
</dbReference>
<dbReference type="EMBL" id="CP026520">
    <property type="protein sequence ID" value="QAV21030.1"/>
    <property type="molecule type" value="Genomic_DNA"/>
</dbReference>
<dbReference type="PANTHER" id="PTHR43691:SF11">
    <property type="entry name" value="FI09636P-RELATED"/>
    <property type="match status" value="1"/>
</dbReference>
<dbReference type="HAMAP" id="MF_01627">
    <property type="entry name" value="Pur_nucleosid_phosp"/>
    <property type="match status" value="1"/>
</dbReference>
<evidence type="ECO:0000313" key="6">
    <source>
        <dbReference type="EMBL" id="MCY9597760.1"/>
    </source>
</evidence>
<dbReference type="PANTHER" id="PTHR43691">
    <property type="entry name" value="URIDINE PHOSPHORYLASE"/>
    <property type="match status" value="1"/>
</dbReference>
<comment type="subunit">
    <text evidence="4">Homohexamer; trimer of homodimers.</text>
</comment>
<dbReference type="CDD" id="cd09006">
    <property type="entry name" value="PNP_EcPNPI-like"/>
    <property type="match status" value="1"/>
</dbReference>
<dbReference type="EMBL" id="JAMDMJ010000024">
    <property type="protein sequence ID" value="MCY9597760.1"/>
    <property type="molecule type" value="Genomic_DNA"/>
</dbReference>
<evidence type="ECO:0000313" key="8">
    <source>
        <dbReference type="Proteomes" id="UP000288943"/>
    </source>
</evidence>
<feature type="binding site" evidence="4">
    <location>
        <position position="4"/>
    </location>
    <ligand>
        <name>a purine D-ribonucleoside</name>
        <dbReference type="ChEBI" id="CHEBI:142355"/>
        <note>ligand shared between dimeric partners</note>
    </ligand>
</feature>
<comment type="similarity">
    <text evidence="4">Belongs to the PNP/UDP phosphorylase family.</text>
</comment>
<protein>
    <recommendedName>
        <fullName evidence="4">Purine nucleoside phosphorylase DeoD-type</fullName>
        <shortName evidence="4">PNP</shortName>
        <ecNumber evidence="4">2.4.2.1</ecNumber>
    </recommendedName>
</protein>
<feature type="binding site" evidence="4">
    <location>
        <position position="43"/>
    </location>
    <ligand>
        <name>phosphate</name>
        <dbReference type="ChEBI" id="CHEBI:43474"/>
        <note>ligand shared between dimeric partners</note>
    </ligand>
</feature>
<dbReference type="NCBIfam" id="TIGR00107">
    <property type="entry name" value="deoD"/>
    <property type="match status" value="1"/>
</dbReference>
<dbReference type="GO" id="GO:0006152">
    <property type="term" value="P:purine nucleoside catabolic process"/>
    <property type="evidence" value="ECO:0007669"/>
    <property type="project" value="TreeGrafter"/>
</dbReference>
<organism evidence="7 8">
    <name type="scientific">Paenibacillus chitinolyticus</name>
    <dbReference type="NCBI Taxonomy" id="79263"/>
    <lineage>
        <taxon>Bacteria</taxon>
        <taxon>Bacillati</taxon>
        <taxon>Bacillota</taxon>
        <taxon>Bacilli</taxon>
        <taxon>Bacillales</taxon>
        <taxon>Paenibacillaceae</taxon>
        <taxon>Paenibacillus</taxon>
    </lineage>
</organism>
<feature type="binding site" description="in other chain" evidence="4">
    <location>
        <begin position="180"/>
        <end position="182"/>
    </location>
    <ligand>
        <name>a purine D-ribonucleoside</name>
        <dbReference type="ChEBI" id="CHEBI:142355"/>
        <note>ligand shared between dimeric partners</note>
    </ligand>
</feature>
<evidence type="ECO:0000256" key="2">
    <source>
        <dbReference type="ARBA" id="ARBA00022679"/>
    </source>
</evidence>
<comment type="catalytic activity">
    <reaction evidence="4">
        <text>a purine D-ribonucleoside + phosphate = a purine nucleobase + alpha-D-ribose 1-phosphate</text>
        <dbReference type="Rhea" id="RHEA:19805"/>
        <dbReference type="ChEBI" id="CHEBI:26386"/>
        <dbReference type="ChEBI" id="CHEBI:43474"/>
        <dbReference type="ChEBI" id="CHEBI:57720"/>
        <dbReference type="ChEBI" id="CHEBI:142355"/>
        <dbReference type="EC" id="2.4.2.1"/>
    </reaction>
</comment>
<dbReference type="Proteomes" id="UP001527202">
    <property type="component" value="Unassembled WGS sequence"/>
</dbReference>
<evidence type="ECO:0000256" key="1">
    <source>
        <dbReference type="ARBA" id="ARBA00022676"/>
    </source>
</evidence>
<feature type="binding site" description="in other chain" evidence="4">
    <location>
        <position position="20"/>
    </location>
    <ligand>
        <name>phosphate</name>
        <dbReference type="ChEBI" id="CHEBI:43474"/>
        <note>ligand shared between dimeric partners</note>
    </ligand>
</feature>
<feature type="binding site" description="in other chain" evidence="4">
    <location>
        <begin position="87"/>
        <end position="90"/>
    </location>
    <ligand>
        <name>phosphate</name>
        <dbReference type="ChEBI" id="CHEBI:43474"/>
        <note>ligand shared between dimeric partners</note>
    </ligand>
</feature>
<feature type="domain" description="Nucleoside phosphorylase" evidence="5">
    <location>
        <begin position="15"/>
        <end position="229"/>
    </location>
</feature>
<keyword evidence="2 4" id="KW-0808">Transferase</keyword>
<sequence>MSVHIGAKENEIAERILLPGDPLRAKFIAENFLEDAVCYNEVRGMYGFTGTYKGQRVSVQGTGMGVPTISIYAHELLESYGVKTLVRVGTCGAFHEDVKVRDLVLAMTSHTDSAVNRIRFNGLDFAPAADFGLLKSAYEAAESAGMPVHVGSVFTSDTFYRDDEGATAALLTKYGTLAVEMETTALYTLAAKHKARALSILTVSDHLVTGEETTAEERQTTFRQMIEVALDTVIQY</sequence>
<dbReference type="Pfam" id="PF01048">
    <property type="entry name" value="PNP_UDP_1"/>
    <property type="match status" value="1"/>
</dbReference>
<dbReference type="GO" id="GO:0004731">
    <property type="term" value="F:purine-nucleoside phosphorylase activity"/>
    <property type="evidence" value="ECO:0007669"/>
    <property type="project" value="UniProtKB-UniRule"/>
</dbReference>
<gene>
    <name evidence="4 7" type="primary">deoD</name>
    <name evidence="6" type="ORF">M5X16_18505</name>
    <name evidence="7" type="ORF">PC41400_26505</name>
</gene>
<comment type="catalytic activity">
    <reaction evidence="3">
        <text>uridine + phosphate = alpha-D-ribose 1-phosphate + uracil</text>
        <dbReference type="Rhea" id="RHEA:24388"/>
        <dbReference type="ChEBI" id="CHEBI:16704"/>
        <dbReference type="ChEBI" id="CHEBI:17568"/>
        <dbReference type="ChEBI" id="CHEBI:43474"/>
        <dbReference type="ChEBI" id="CHEBI:57720"/>
        <dbReference type="EC" id="2.4.2.3"/>
    </reaction>
</comment>
<dbReference type="GO" id="GO:0004850">
    <property type="term" value="F:uridine phosphorylase activity"/>
    <property type="evidence" value="ECO:0007669"/>
    <property type="project" value="UniProtKB-EC"/>
</dbReference>
<feature type="site" description="Important for catalytic activity" evidence="4">
    <location>
        <position position="218"/>
    </location>
</feature>
<dbReference type="KEGG" id="pchi:PC41400_26505"/>
<comment type="catalytic activity">
    <reaction evidence="4">
        <text>a purine 2'-deoxy-D-ribonucleoside + phosphate = a purine nucleobase + 2-deoxy-alpha-D-ribose 1-phosphate</text>
        <dbReference type="Rhea" id="RHEA:36431"/>
        <dbReference type="ChEBI" id="CHEBI:26386"/>
        <dbReference type="ChEBI" id="CHEBI:43474"/>
        <dbReference type="ChEBI" id="CHEBI:57259"/>
        <dbReference type="ChEBI" id="CHEBI:142361"/>
        <dbReference type="EC" id="2.4.2.1"/>
    </reaction>
</comment>
<dbReference type="AlphaFoldDB" id="A0A410X334"/>
<dbReference type="Proteomes" id="UP000288943">
    <property type="component" value="Chromosome"/>
</dbReference>
<keyword evidence="9" id="KW-1185">Reference proteome</keyword>
<dbReference type="Gene3D" id="3.40.50.1580">
    <property type="entry name" value="Nucleoside phosphorylase domain"/>
    <property type="match status" value="1"/>
</dbReference>
<dbReference type="InterPro" id="IPR000845">
    <property type="entry name" value="Nucleoside_phosphorylase_d"/>
</dbReference>
<feature type="binding site" description="in other chain" evidence="4">
    <location>
        <begin position="204"/>
        <end position="205"/>
    </location>
    <ligand>
        <name>a purine D-ribonucleoside</name>
        <dbReference type="ChEBI" id="CHEBI:142355"/>
        <note>ligand shared between dimeric partners</note>
    </ligand>
</feature>
<dbReference type="OrthoDB" id="9782889at2"/>
<feature type="active site" description="Proton donor" evidence="4">
    <location>
        <position position="205"/>
    </location>
</feature>
<comment type="function">
    <text evidence="4">Catalyzes the reversible phosphorolytic breakdown of the N-glycosidic bond in the beta-(deoxy)ribonucleoside molecules, with the formation of the corresponding free purine bases and pentose-1-phosphate.</text>
</comment>
<keyword evidence="1 4" id="KW-0328">Glycosyltransferase</keyword>
<dbReference type="RefSeq" id="WP_042234615.1">
    <property type="nucleotide sequence ID" value="NZ_CP026520.1"/>
</dbReference>
<dbReference type="EC" id="2.4.2.1" evidence="4"/>
<dbReference type="NCBIfam" id="NF004489">
    <property type="entry name" value="PRK05819.1"/>
    <property type="match status" value="1"/>
</dbReference>
<proteinExistence type="inferred from homology"/>